<gene>
    <name evidence="1" type="ORF">BQ8794_50708</name>
</gene>
<dbReference type="STRING" id="1631249.BQ8794_50708"/>
<organism evidence="1 2">
    <name type="scientific">Mesorhizobium prunaredense</name>
    <dbReference type="NCBI Taxonomy" id="1631249"/>
    <lineage>
        <taxon>Bacteria</taxon>
        <taxon>Pseudomonadati</taxon>
        <taxon>Pseudomonadota</taxon>
        <taxon>Alphaproteobacteria</taxon>
        <taxon>Hyphomicrobiales</taxon>
        <taxon>Phyllobacteriaceae</taxon>
        <taxon>Mesorhizobium</taxon>
    </lineage>
</organism>
<dbReference type="InterPro" id="IPR011990">
    <property type="entry name" value="TPR-like_helical_dom_sf"/>
</dbReference>
<proteinExistence type="predicted"/>
<evidence type="ECO:0000313" key="1">
    <source>
        <dbReference type="EMBL" id="SIT58606.1"/>
    </source>
</evidence>
<dbReference type="EMBL" id="FTPD01000045">
    <property type="protein sequence ID" value="SIT58606.1"/>
    <property type="molecule type" value="Genomic_DNA"/>
</dbReference>
<evidence type="ECO:0000313" key="2">
    <source>
        <dbReference type="Proteomes" id="UP000188388"/>
    </source>
</evidence>
<dbReference type="AlphaFoldDB" id="A0A1R3VF94"/>
<sequence>MSTEVAPQSAGSSEAELQYTFAHLAYHLDAAGMGRELEQLVTKFWLDLQVSQGQGKNAFLRDVSIATRSSHERAPDRSYGILQVWRGAYVSACLRSTTGLYPPGLTRLLARAGRIKEAMEIAFLIPDAFMRSIAFSGLAEAASNRHEAATAAEALQHALEAAMVEDSVVSRAEALGAVGARALEMGDHKLLGSALDLLSKGSMGHWMGRILAELAAAAGRTGQREVLETLLAIARTFPEDDANLAGEEAEALAAIAGAMGRLGMPAEIAEIRDFALSRPSDRNGEIRLLTGLIDAFAASGCVAGVESMMEAVDRASSIDTAIAIHASVAHAYVRLGEPAKAESVLSAVWDGGRFEDEVSDYGLRHIAEAWAHLHSFERSFETIESMRECIPRAKGLISLGRIAVGASDSQLARDIASRALAQARLIDFDDIHNSMETLLSAGEFGWEVGLHAEALGVVRGALADPWTLCDPLYGPAALQSAVRILVPAGDRAELELAIAAVSRLDDRTFRYQALGTIVEELAKAGDVAGALLLAAEHELSGQVRIAQAAFDGGHSVLAHDLVDKVLAEAERLSFHNAEAISLSRIAHHLALLGAVQEAETVAIEALHGTRSMVAETLSEDIGANGQKAVATAQVALTLARIGRTEKAVEVALAAWMEANPRGPRVRSSLSVESWSILVKLYGRHGEVMNLVARVLTRSQMPARAMQLAQEVDDERVFHIACQAIAGELSLYSNMSEDQTVELLESCAETLGESAKTSLAALASQGPVVLNDYEEILRGVDVMEEDPGFRERAMQALTTARALAEFKDELRATTFGGELVKRLGDLALILQESGRLSDSLDAWKDACLAANREDRATVLNLLQRMTPGVAELDKGKTLFQLFRTAHDVAGWWRH</sequence>
<dbReference type="RefSeq" id="WP_077381610.1">
    <property type="nucleotide sequence ID" value="NZ_FTPD01000045.1"/>
</dbReference>
<keyword evidence="2" id="KW-1185">Reference proteome</keyword>
<accession>A0A1R3VF94</accession>
<name>A0A1R3VF94_9HYPH</name>
<protein>
    <submittedName>
        <fullName evidence="1">Uncharacterized protein</fullName>
    </submittedName>
</protein>
<reference evidence="2" key="1">
    <citation type="submission" date="2017-01" db="EMBL/GenBank/DDBJ databases">
        <authorList>
            <person name="Brunel B."/>
        </authorList>
    </citation>
    <scope>NUCLEOTIDE SEQUENCE [LARGE SCALE GENOMIC DNA]</scope>
</reference>
<dbReference type="Gene3D" id="1.25.40.10">
    <property type="entry name" value="Tetratricopeptide repeat domain"/>
    <property type="match status" value="1"/>
</dbReference>
<dbReference type="Proteomes" id="UP000188388">
    <property type="component" value="Unassembled WGS sequence"/>
</dbReference>